<feature type="region of interest" description="Disordered" evidence="1">
    <location>
        <begin position="68"/>
        <end position="151"/>
    </location>
</feature>
<name>A0A371HZ65_MUCPR</name>
<feature type="compositionally biased region" description="Basic and acidic residues" evidence="1">
    <location>
        <begin position="139"/>
        <end position="148"/>
    </location>
</feature>
<proteinExistence type="predicted"/>
<feature type="compositionally biased region" description="Polar residues" evidence="1">
    <location>
        <begin position="68"/>
        <end position="79"/>
    </location>
</feature>
<organism evidence="2 3">
    <name type="scientific">Mucuna pruriens</name>
    <name type="common">Velvet bean</name>
    <name type="synonym">Dolichos pruriens</name>
    <dbReference type="NCBI Taxonomy" id="157652"/>
    <lineage>
        <taxon>Eukaryota</taxon>
        <taxon>Viridiplantae</taxon>
        <taxon>Streptophyta</taxon>
        <taxon>Embryophyta</taxon>
        <taxon>Tracheophyta</taxon>
        <taxon>Spermatophyta</taxon>
        <taxon>Magnoliopsida</taxon>
        <taxon>eudicotyledons</taxon>
        <taxon>Gunneridae</taxon>
        <taxon>Pentapetalae</taxon>
        <taxon>rosids</taxon>
        <taxon>fabids</taxon>
        <taxon>Fabales</taxon>
        <taxon>Fabaceae</taxon>
        <taxon>Papilionoideae</taxon>
        <taxon>50 kb inversion clade</taxon>
        <taxon>NPAAA clade</taxon>
        <taxon>indigoferoid/millettioid clade</taxon>
        <taxon>Phaseoleae</taxon>
        <taxon>Mucuna</taxon>
    </lineage>
</organism>
<reference evidence="2" key="1">
    <citation type="submission" date="2018-05" db="EMBL/GenBank/DDBJ databases">
        <title>Draft genome of Mucuna pruriens seed.</title>
        <authorList>
            <person name="Nnadi N.E."/>
            <person name="Vos R."/>
            <person name="Hasami M.H."/>
            <person name="Devisetty U.K."/>
            <person name="Aguiy J.C."/>
        </authorList>
    </citation>
    <scope>NUCLEOTIDE SEQUENCE [LARGE SCALE GENOMIC DNA]</scope>
    <source>
        <strain evidence="2">JCA_2017</strain>
    </source>
</reference>
<evidence type="ECO:0000313" key="3">
    <source>
        <dbReference type="Proteomes" id="UP000257109"/>
    </source>
</evidence>
<evidence type="ECO:0000256" key="1">
    <source>
        <dbReference type="SAM" id="MobiDB-lite"/>
    </source>
</evidence>
<sequence>MARKYDRRVVYKDFQEGDLVLRKTTLGVEKNKLTPKWEGPFRIAEKTSRGAYQLEHLEGRRIPRTWNASSLRSYKTQNGRSKRPIRGPKIEATRPKMDDPRDRSGVRRLKLQDPKRTAQETDLGPKNEERRSNRITTTHNDKDNDKEPTPYFKRRNKANIRHVYLGNEHNESC</sequence>
<feature type="compositionally biased region" description="Basic and acidic residues" evidence="1">
    <location>
        <begin position="88"/>
        <end position="132"/>
    </location>
</feature>
<feature type="non-terminal residue" evidence="2">
    <location>
        <position position="1"/>
    </location>
</feature>
<dbReference type="AlphaFoldDB" id="A0A371HZ65"/>
<dbReference type="OrthoDB" id="1433117at2759"/>
<dbReference type="EMBL" id="QJKJ01001349">
    <property type="protein sequence ID" value="RDY08051.1"/>
    <property type="molecule type" value="Genomic_DNA"/>
</dbReference>
<dbReference type="Proteomes" id="UP000257109">
    <property type="component" value="Unassembled WGS sequence"/>
</dbReference>
<comment type="caution">
    <text evidence="2">The sequence shown here is derived from an EMBL/GenBank/DDBJ whole genome shotgun (WGS) entry which is preliminary data.</text>
</comment>
<evidence type="ECO:0000313" key="2">
    <source>
        <dbReference type="EMBL" id="RDY08051.1"/>
    </source>
</evidence>
<accession>A0A371HZ65</accession>
<protein>
    <submittedName>
        <fullName evidence="2">Uncharacterized protein</fullName>
    </submittedName>
</protein>
<gene>
    <name evidence="2" type="ORF">CR513_07765</name>
</gene>
<keyword evidence="3" id="KW-1185">Reference proteome</keyword>